<dbReference type="EMBL" id="UINC01000132">
    <property type="protein sequence ID" value="SUZ49712.1"/>
    <property type="molecule type" value="Genomic_DNA"/>
</dbReference>
<reference evidence="1" key="1">
    <citation type="submission" date="2018-05" db="EMBL/GenBank/DDBJ databases">
        <authorList>
            <person name="Lanie J.A."/>
            <person name="Ng W.-L."/>
            <person name="Kazmierczak K.M."/>
            <person name="Andrzejewski T.M."/>
            <person name="Davidsen T.M."/>
            <person name="Wayne K.J."/>
            <person name="Tettelin H."/>
            <person name="Glass J.I."/>
            <person name="Rusch D."/>
            <person name="Podicherti R."/>
            <person name="Tsui H.-C.T."/>
            <person name="Winkler M.E."/>
        </authorList>
    </citation>
    <scope>NUCLEOTIDE SEQUENCE</scope>
</reference>
<sequence length="280" mass="31611">MFIYIKASALFILIVAKFVFAQVEQQVSMGLSMSFNIPYVGPINKLDTFVFGPNVWHHTETTKAKRFYAKMLVNDSKGKIIDTKNELFFKYNIEDKEYQQMPFEKALYKKDSVKTKNSSSKKKRSSWSVGFGGGESSIDSVYRTKQHGGTVLGVESIKWTTTIIDSSGGILIIQEWETPQLPALRLADSLNKSLQLSLGRPDTSIAEFGAGFSNMILKSTNVNHQLPQINGEIIKAVIQSFEENESDPTFTMELEITNLLIEPLNREDFIVPQQYTITNK</sequence>
<dbReference type="AlphaFoldDB" id="A0A381N534"/>
<evidence type="ECO:0000313" key="1">
    <source>
        <dbReference type="EMBL" id="SUZ49712.1"/>
    </source>
</evidence>
<gene>
    <name evidence="1" type="ORF">METZ01_LOCUS2566</name>
</gene>
<protein>
    <recommendedName>
        <fullName evidence="2">DUF4412 domain-containing protein</fullName>
    </recommendedName>
</protein>
<organism evidence="1">
    <name type="scientific">marine metagenome</name>
    <dbReference type="NCBI Taxonomy" id="408172"/>
    <lineage>
        <taxon>unclassified sequences</taxon>
        <taxon>metagenomes</taxon>
        <taxon>ecological metagenomes</taxon>
    </lineage>
</organism>
<proteinExistence type="predicted"/>
<accession>A0A381N534</accession>
<name>A0A381N534_9ZZZZ</name>
<evidence type="ECO:0008006" key="2">
    <source>
        <dbReference type="Google" id="ProtNLM"/>
    </source>
</evidence>